<dbReference type="Proteomes" id="UP000324222">
    <property type="component" value="Unassembled WGS sequence"/>
</dbReference>
<reference evidence="1 2" key="1">
    <citation type="submission" date="2019-05" db="EMBL/GenBank/DDBJ databases">
        <title>Another draft genome of Portunus trituberculatus and its Hox gene families provides insights of decapod evolution.</title>
        <authorList>
            <person name="Jeong J.-H."/>
            <person name="Song I."/>
            <person name="Kim S."/>
            <person name="Choi T."/>
            <person name="Kim D."/>
            <person name="Ryu S."/>
            <person name="Kim W."/>
        </authorList>
    </citation>
    <scope>NUCLEOTIDE SEQUENCE [LARGE SCALE GENOMIC DNA]</scope>
    <source>
        <tissue evidence="1">Muscle</tissue>
    </source>
</reference>
<name>A0A5B7F1S6_PORTR</name>
<organism evidence="1 2">
    <name type="scientific">Portunus trituberculatus</name>
    <name type="common">Swimming crab</name>
    <name type="synonym">Neptunus trituberculatus</name>
    <dbReference type="NCBI Taxonomy" id="210409"/>
    <lineage>
        <taxon>Eukaryota</taxon>
        <taxon>Metazoa</taxon>
        <taxon>Ecdysozoa</taxon>
        <taxon>Arthropoda</taxon>
        <taxon>Crustacea</taxon>
        <taxon>Multicrustacea</taxon>
        <taxon>Malacostraca</taxon>
        <taxon>Eumalacostraca</taxon>
        <taxon>Eucarida</taxon>
        <taxon>Decapoda</taxon>
        <taxon>Pleocyemata</taxon>
        <taxon>Brachyura</taxon>
        <taxon>Eubrachyura</taxon>
        <taxon>Portunoidea</taxon>
        <taxon>Portunidae</taxon>
        <taxon>Portuninae</taxon>
        <taxon>Portunus</taxon>
    </lineage>
</organism>
<keyword evidence="2" id="KW-1185">Reference proteome</keyword>
<accession>A0A5B7F1S6</accession>
<evidence type="ECO:0000313" key="2">
    <source>
        <dbReference type="Proteomes" id="UP000324222"/>
    </source>
</evidence>
<gene>
    <name evidence="1" type="ORF">E2C01_032735</name>
</gene>
<evidence type="ECO:0000313" key="1">
    <source>
        <dbReference type="EMBL" id="MPC39208.1"/>
    </source>
</evidence>
<protein>
    <submittedName>
        <fullName evidence="1">Uncharacterized protein</fullName>
    </submittedName>
</protein>
<sequence>MYRQHYSFSSPLPTRRCSAKTGEQMHLCSLFWKREEDRYLYNFNQSLLKVVRMRAEVFQNMVYTRGGRISHTTGSEGGEEGAREMVMKAVEEVIGEVVTYQSLWRGRGRVRDRERRVMLSRVGSWWVCYPMRSGDTRRLAAAREGCGA</sequence>
<dbReference type="EMBL" id="VSRR010004292">
    <property type="protein sequence ID" value="MPC39208.1"/>
    <property type="molecule type" value="Genomic_DNA"/>
</dbReference>
<proteinExistence type="predicted"/>
<dbReference type="AlphaFoldDB" id="A0A5B7F1S6"/>
<comment type="caution">
    <text evidence="1">The sequence shown here is derived from an EMBL/GenBank/DDBJ whole genome shotgun (WGS) entry which is preliminary data.</text>
</comment>